<dbReference type="Proteomes" id="UP000321947">
    <property type="component" value="Unassembled WGS sequence"/>
</dbReference>
<keyword evidence="5" id="KW-0472">Membrane</keyword>
<keyword evidence="4" id="KW-1133">Transmembrane helix</keyword>
<sequence>MAYRRSLCTRGNLIARQYHPSISVFGQTDDRKKQHLDEDSISHDRINSFLQRRSFGTSFNKSSRSNFFDIDRKYPNTFISPSAGSFFCRYMSSTIGEGSENIEFMSNVAEVLTDTTVQSAASQAAAANEVALAAADSFLPVKGVQYFIDAIHSFTGLNWASPRLRECAMITSKIVRSEVSDILVIQEKRESQRGVKLAGNWNADLILSAYLSLNWHDECNISISSTASFAFDAINDLMEGGNMHIESSRPHLEEVKKEMQEKGMDPRAVAEGQQKMKNLFNEFGVSPFTPLKGLFIQGPVFISFFLAVSNMAEKMPSFKNGGAYWFVDLTTPDTMYVFPVLTALTFWITVEYNMQEGMEGNPVAGTMKNVMRGLAIATVPLTMHFPKAIFCYWVTSNLFSLAYGAALKVPGVKKALGVPEIPQANNKSPTPQPAFSFFNAMKQATAAASNQATSAASNQATTTSTLTTQSSQSQDRKISSSSLISQRLRILEKEVKGRKKMKNKKK</sequence>
<evidence type="ECO:0000256" key="3">
    <source>
        <dbReference type="ARBA" id="ARBA00022692"/>
    </source>
</evidence>
<name>A0A5D3CXE7_CUCMM</name>
<evidence type="ECO:0000256" key="4">
    <source>
        <dbReference type="ARBA" id="ARBA00022989"/>
    </source>
</evidence>
<evidence type="ECO:0000313" key="10">
    <source>
        <dbReference type="Proteomes" id="UP000321947"/>
    </source>
</evidence>
<comment type="similarity">
    <text evidence="2">Belongs to the OXA1/ALB3/YidC (TC 2.A.9.2) family.</text>
</comment>
<dbReference type="GO" id="GO:0005743">
    <property type="term" value="C:mitochondrial inner membrane"/>
    <property type="evidence" value="ECO:0007669"/>
    <property type="project" value="TreeGrafter"/>
</dbReference>
<comment type="similarity">
    <text evidence="6">Belongs to the OXA1/ALB3/YidC family.</text>
</comment>
<evidence type="ECO:0000256" key="2">
    <source>
        <dbReference type="ARBA" id="ARBA00010583"/>
    </source>
</evidence>
<evidence type="ECO:0000259" key="8">
    <source>
        <dbReference type="Pfam" id="PF02096"/>
    </source>
</evidence>
<feature type="domain" description="Membrane insertase YidC/Oxa/ALB C-terminal" evidence="8">
    <location>
        <begin position="256"/>
        <end position="402"/>
    </location>
</feature>
<dbReference type="PANTHER" id="PTHR12428:SF34">
    <property type="entry name" value="MITOCHONDRIAL INNER MEMBRANE PROTEIN OXA1-LIKE"/>
    <property type="match status" value="1"/>
</dbReference>
<dbReference type="InterPro" id="IPR028055">
    <property type="entry name" value="YidC/Oxa/ALB_C"/>
</dbReference>
<protein>
    <submittedName>
        <fullName evidence="9">Mitochondrial inner membrane protein OXA1</fullName>
    </submittedName>
</protein>
<feature type="region of interest" description="Disordered" evidence="7">
    <location>
        <begin position="449"/>
        <end position="482"/>
    </location>
</feature>
<dbReference type="PANTHER" id="PTHR12428">
    <property type="entry name" value="OXA1"/>
    <property type="match status" value="1"/>
</dbReference>
<evidence type="ECO:0000256" key="6">
    <source>
        <dbReference type="RuleBase" id="RU003945"/>
    </source>
</evidence>
<reference evidence="9 10" key="1">
    <citation type="submission" date="2019-08" db="EMBL/GenBank/DDBJ databases">
        <title>Draft genome sequences of two oriental melons (Cucumis melo L. var makuwa).</title>
        <authorList>
            <person name="Kwon S.-Y."/>
        </authorList>
    </citation>
    <scope>NUCLEOTIDE SEQUENCE [LARGE SCALE GENOMIC DNA]</scope>
    <source>
        <strain evidence="10">cv. Chang Bougi</strain>
        <tissue evidence="9">Leaf</tissue>
    </source>
</reference>
<dbReference type="CDD" id="cd20069">
    <property type="entry name" value="5TM_Oxa1-like"/>
    <property type="match status" value="1"/>
</dbReference>
<dbReference type="InterPro" id="IPR001708">
    <property type="entry name" value="YidC/ALB3/OXA1/COX18"/>
</dbReference>
<dbReference type="GO" id="GO:0032979">
    <property type="term" value="P:protein insertion into mitochondrial inner membrane from matrix"/>
    <property type="evidence" value="ECO:0007669"/>
    <property type="project" value="TreeGrafter"/>
</dbReference>
<evidence type="ECO:0000256" key="7">
    <source>
        <dbReference type="SAM" id="MobiDB-lite"/>
    </source>
</evidence>
<evidence type="ECO:0000313" key="9">
    <source>
        <dbReference type="EMBL" id="TYK16567.1"/>
    </source>
</evidence>
<evidence type="ECO:0000256" key="1">
    <source>
        <dbReference type="ARBA" id="ARBA00004141"/>
    </source>
</evidence>
<accession>A0A5D3CXE7</accession>
<dbReference type="Pfam" id="PF02096">
    <property type="entry name" value="60KD_IMP"/>
    <property type="match status" value="1"/>
</dbReference>
<proteinExistence type="inferred from homology"/>
<dbReference type="AlphaFoldDB" id="A0A5D3CXE7"/>
<gene>
    <name evidence="9" type="ORF">E5676_scaffold21G003870</name>
</gene>
<comment type="subcellular location">
    <subcellularLocation>
        <location evidence="1 6">Membrane</location>
        <topology evidence="1 6">Multi-pass membrane protein</topology>
    </subcellularLocation>
</comment>
<dbReference type="EMBL" id="SSTD01008307">
    <property type="protein sequence ID" value="TYK16567.1"/>
    <property type="molecule type" value="Genomic_DNA"/>
</dbReference>
<evidence type="ECO:0000256" key="5">
    <source>
        <dbReference type="ARBA" id="ARBA00023136"/>
    </source>
</evidence>
<keyword evidence="3 6" id="KW-0812">Transmembrane</keyword>
<organism evidence="9 10">
    <name type="scientific">Cucumis melo var. makuwa</name>
    <name type="common">Oriental melon</name>
    <dbReference type="NCBI Taxonomy" id="1194695"/>
    <lineage>
        <taxon>Eukaryota</taxon>
        <taxon>Viridiplantae</taxon>
        <taxon>Streptophyta</taxon>
        <taxon>Embryophyta</taxon>
        <taxon>Tracheophyta</taxon>
        <taxon>Spermatophyta</taxon>
        <taxon>Magnoliopsida</taxon>
        <taxon>eudicotyledons</taxon>
        <taxon>Gunneridae</taxon>
        <taxon>Pentapetalae</taxon>
        <taxon>rosids</taxon>
        <taxon>fabids</taxon>
        <taxon>Cucurbitales</taxon>
        <taxon>Cucurbitaceae</taxon>
        <taxon>Benincaseae</taxon>
        <taxon>Cucumis</taxon>
    </lineage>
</organism>
<dbReference type="GO" id="GO:0032977">
    <property type="term" value="F:membrane insertase activity"/>
    <property type="evidence" value="ECO:0007669"/>
    <property type="project" value="InterPro"/>
</dbReference>
<comment type="caution">
    <text evidence="9">The sequence shown here is derived from an EMBL/GenBank/DDBJ whole genome shotgun (WGS) entry which is preliminary data.</text>
</comment>